<dbReference type="AlphaFoldDB" id="A0A8X7WLS4"/>
<proteinExistence type="predicted"/>
<comment type="caution">
    <text evidence="1">The sequence shown here is derived from an EMBL/GenBank/DDBJ whole genome shotgun (WGS) entry which is preliminary data.</text>
</comment>
<reference evidence="1 2" key="1">
    <citation type="submission" date="2020-02" db="EMBL/GenBank/DDBJ databases">
        <authorList>
            <person name="Ma Q."/>
            <person name="Huang Y."/>
            <person name="Song X."/>
            <person name="Pei D."/>
        </authorList>
    </citation>
    <scope>NUCLEOTIDE SEQUENCE [LARGE SCALE GENOMIC DNA]</scope>
    <source>
        <strain evidence="1">Sxm20200214</strain>
        <tissue evidence="1">Leaf</tissue>
    </source>
</reference>
<evidence type="ECO:0000313" key="1">
    <source>
        <dbReference type="EMBL" id="KAG2331791.1"/>
    </source>
</evidence>
<gene>
    <name evidence="1" type="ORF">Bca52824_002971</name>
</gene>
<organism evidence="1 2">
    <name type="scientific">Brassica carinata</name>
    <name type="common">Ethiopian mustard</name>
    <name type="synonym">Abyssinian cabbage</name>
    <dbReference type="NCBI Taxonomy" id="52824"/>
    <lineage>
        <taxon>Eukaryota</taxon>
        <taxon>Viridiplantae</taxon>
        <taxon>Streptophyta</taxon>
        <taxon>Embryophyta</taxon>
        <taxon>Tracheophyta</taxon>
        <taxon>Spermatophyta</taxon>
        <taxon>Magnoliopsida</taxon>
        <taxon>eudicotyledons</taxon>
        <taxon>Gunneridae</taxon>
        <taxon>Pentapetalae</taxon>
        <taxon>rosids</taxon>
        <taxon>malvids</taxon>
        <taxon>Brassicales</taxon>
        <taxon>Brassicaceae</taxon>
        <taxon>Brassiceae</taxon>
        <taxon>Brassica</taxon>
    </lineage>
</organism>
<dbReference type="EMBL" id="JAAMPC010000001">
    <property type="protein sequence ID" value="KAG2331791.1"/>
    <property type="molecule type" value="Genomic_DNA"/>
</dbReference>
<accession>A0A8X7WLS4</accession>
<dbReference type="Proteomes" id="UP000886595">
    <property type="component" value="Unassembled WGS sequence"/>
</dbReference>
<name>A0A8X7WLS4_BRACI</name>
<evidence type="ECO:0000313" key="2">
    <source>
        <dbReference type="Proteomes" id="UP000886595"/>
    </source>
</evidence>
<sequence>MVRVAKLCYQLVVIMFEDSGLTQFLINYDLSFLLGNAIVITIVAKCGLIVNKNQMPEETSMILRRFCSGELKK</sequence>
<keyword evidence="2" id="KW-1185">Reference proteome</keyword>
<protein>
    <submittedName>
        <fullName evidence="1">Uncharacterized protein</fullName>
    </submittedName>
</protein>